<dbReference type="PANTHER" id="PTHR43135">
    <property type="entry name" value="ALPHA-D-RIBOSE 1-METHYLPHOSPHONATE 5-TRIPHOSPHATE DIPHOSPHATASE"/>
    <property type="match status" value="1"/>
</dbReference>
<gene>
    <name evidence="2" type="ORF">G5575_15115</name>
</gene>
<accession>A0A6M1SG33</accession>
<evidence type="ECO:0000313" key="3">
    <source>
        <dbReference type="Proteomes" id="UP000474802"/>
    </source>
</evidence>
<dbReference type="InterPro" id="IPR006680">
    <property type="entry name" value="Amidohydro-rel"/>
</dbReference>
<dbReference type="GO" id="GO:0016810">
    <property type="term" value="F:hydrolase activity, acting on carbon-nitrogen (but not peptide) bonds"/>
    <property type="evidence" value="ECO:0007669"/>
    <property type="project" value="InterPro"/>
</dbReference>
<protein>
    <submittedName>
        <fullName evidence="2">Amidohydrolase family protein</fullName>
    </submittedName>
</protein>
<dbReference type="InterPro" id="IPR011059">
    <property type="entry name" value="Metal-dep_hydrolase_composite"/>
</dbReference>
<dbReference type="EMBL" id="JAALFG010000003">
    <property type="protein sequence ID" value="NGP18809.1"/>
    <property type="molecule type" value="Genomic_DNA"/>
</dbReference>
<dbReference type="SUPFAM" id="SSF51338">
    <property type="entry name" value="Composite domain of metallo-dependent hydrolases"/>
    <property type="match status" value="1"/>
</dbReference>
<dbReference type="CDD" id="cd01299">
    <property type="entry name" value="Met_dep_hydrolase_A"/>
    <property type="match status" value="1"/>
</dbReference>
<dbReference type="Gene3D" id="2.30.40.10">
    <property type="entry name" value="Urease, subunit C, domain 1"/>
    <property type="match status" value="1"/>
</dbReference>
<proteinExistence type="predicted"/>
<dbReference type="InterPro" id="IPR057744">
    <property type="entry name" value="OTAase-like"/>
</dbReference>
<name>A0A6M1SG33_9HYPH</name>
<organism evidence="2 3">
    <name type="scientific">Devosia aurantiaca</name>
    <dbReference type="NCBI Taxonomy" id="2714858"/>
    <lineage>
        <taxon>Bacteria</taxon>
        <taxon>Pseudomonadati</taxon>
        <taxon>Pseudomonadota</taxon>
        <taxon>Alphaproteobacteria</taxon>
        <taxon>Hyphomicrobiales</taxon>
        <taxon>Devosiaceae</taxon>
        <taxon>Devosia</taxon>
    </lineage>
</organism>
<dbReference type="RefSeq" id="WP_164535053.1">
    <property type="nucleotide sequence ID" value="NZ_JAALFG010000003.1"/>
</dbReference>
<dbReference type="Proteomes" id="UP000474802">
    <property type="component" value="Unassembled WGS sequence"/>
</dbReference>
<dbReference type="PANTHER" id="PTHR43135:SF3">
    <property type="entry name" value="ALPHA-D-RIBOSE 1-METHYLPHOSPHONATE 5-TRIPHOSPHATE DIPHOSPHATASE"/>
    <property type="match status" value="1"/>
</dbReference>
<reference evidence="2 3" key="1">
    <citation type="submission" date="2020-02" db="EMBL/GenBank/DDBJ databases">
        <authorList>
            <person name="Khan S.A."/>
            <person name="Jeon C.O."/>
            <person name="Chun B.H."/>
        </authorList>
    </citation>
    <scope>NUCLEOTIDE SEQUENCE [LARGE SCALE GENOMIC DNA]</scope>
    <source>
        <strain evidence="2 3">H239</strain>
    </source>
</reference>
<evidence type="ECO:0000313" key="2">
    <source>
        <dbReference type="EMBL" id="NGP18809.1"/>
    </source>
</evidence>
<comment type="caution">
    <text evidence="2">The sequence shown here is derived from an EMBL/GenBank/DDBJ whole genome shotgun (WGS) entry which is preliminary data.</text>
</comment>
<dbReference type="AlphaFoldDB" id="A0A6M1SG33"/>
<keyword evidence="2" id="KW-0378">Hydrolase</keyword>
<sequence>MKLIRADQLIDGTGAAPLHGAAILIENDRIVAVGRAADIGTPDGAEIIDAPPGSTIMPGLIDVHVHLAYSGDVDPDAFRAESATIHYPAMALRAARYARESLEYGYTALRDMHAPGGVIIDLRDAINRGYLEGPRIKAPGLGLTVTGGHMDQPGFADFATFRDMSAACDGPDGFRKGVRAQAKRGADFIKINPCVGSRRDERFYRFEMTVDEITAACDEAHEQGLMVGAHTSGGPPLSAAIAAGCDTVEHAHWIDDATLELMVERGTFLVPTLAVNEASSTYIFEQPDAPAKTLRWAQASEEAKWERLTRAKRMGVKVAAGSDAGFFMPHGAGNGRELELLVQGGYSPLEAIHCATAVGADLMQIESGRLLPGKLADLLLVKGDPLRHISILRKRENLDVYLGGKPISRRLAVAA</sequence>
<dbReference type="InterPro" id="IPR051781">
    <property type="entry name" value="Metallo-dep_Hydrolase"/>
</dbReference>
<dbReference type="SUPFAM" id="SSF51556">
    <property type="entry name" value="Metallo-dependent hydrolases"/>
    <property type="match status" value="1"/>
</dbReference>
<evidence type="ECO:0000259" key="1">
    <source>
        <dbReference type="Pfam" id="PF01979"/>
    </source>
</evidence>
<dbReference type="InterPro" id="IPR032466">
    <property type="entry name" value="Metal_Hydrolase"/>
</dbReference>
<dbReference type="Pfam" id="PF01979">
    <property type="entry name" value="Amidohydro_1"/>
    <property type="match status" value="1"/>
</dbReference>
<dbReference type="Gene3D" id="3.20.20.140">
    <property type="entry name" value="Metal-dependent hydrolases"/>
    <property type="match status" value="1"/>
</dbReference>
<feature type="domain" description="Amidohydrolase-related" evidence="1">
    <location>
        <begin position="55"/>
        <end position="405"/>
    </location>
</feature>
<keyword evidence="3" id="KW-1185">Reference proteome</keyword>
<reference evidence="2 3" key="2">
    <citation type="submission" date="2020-03" db="EMBL/GenBank/DDBJ databases">
        <title>Devosia chinhatensis sp. nov., isolated from a hexachlorocyclohexane (HCH) dump site in India.</title>
        <authorList>
            <person name="Kumar M."/>
            <person name="Lal R."/>
        </authorList>
    </citation>
    <scope>NUCLEOTIDE SEQUENCE [LARGE SCALE GENOMIC DNA]</scope>
    <source>
        <strain evidence="2 3">H239</strain>
    </source>
</reference>